<keyword evidence="1 4" id="KW-0378">Hydrolase</keyword>
<evidence type="ECO:0000256" key="1">
    <source>
        <dbReference type="ARBA" id="ARBA00022801"/>
    </source>
</evidence>
<dbReference type="AlphaFoldDB" id="A0A448L3B5"/>
<dbReference type="EMBL" id="LR134384">
    <property type="protein sequence ID" value="VEH14474.1"/>
    <property type="molecule type" value="Genomic_DNA"/>
</dbReference>
<evidence type="ECO:0000256" key="4">
    <source>
        <dbReference type="PROSITE-ProRule" id="PRU01161"/>
    </source>
</evidence>
<organism evidence="6 7">
    <name type="scientific">Segatella oris</name>
    <dbReference type="NCBI Taxonomy" id="28135"/>
    <lineage>
        <taxon>Bacteria</taxon>
        <taxon>Pseudomonadati</taxon>
        <taxon>Bacteroidota</taxon>
        <taxon>Bacteroidia</taxon>
        <taxon>Bacteroidales</taxon>
        <taxon>Prevotellaceae</taxon>
        <taxon>Segatella</taxon>
    </lineage>
</organism>
<protein>
    <submittedName>
        <fullName evidence="6">Patatin-like phospholipase</fullName>
    </submittedName>
</protein>
<dbReference type="GeneID" id="85011359"/>
<dbReference type="InterPro" id="IPR002641">
    <property type="entry name" value="PNPLA_dom"/>
</dbReference>
<dbReference type="CDD" id="cd07208">
    <property type="entry name" value="Pat_hypo_Ecoli_yjju_like"/>
    <property type="match status" value="1"/>
</dbReference>
<dbReference type="GO" id="GO:0016787">
    <property type="term" value="F:hydrolase activity"/>
    <property type="evidence" value="ECO:0007669"/>
    <property type="project" value="UniProtKB-UniRule"/>
</dbReference>
<reference evidence="6 7" key="1">
    <citation type="submission" date="2018-12" db="EMBL/GenBank/DDBJ databases">
        <authorList>
            <consortium name="Pathogen Informatics"/>
        </authorList>
    </citation>
    <scope>NUCLEOTIDE SEQUENCE [LARGE SCALE GENOMIC DNA]</scope>
    <source>
        <strain evidence="6 7">NCTC13071</strain>
    </source>
</reference>
<dbReference type="Pfam" id="PF01734">
    <property type="entry name" value="Patatin"/>
    <property type="match status" value="1"/>
</dbReference>
<feature type="short sequence motif" description="GXSXG" evidence="4">
    <location>
        <begin position="51"/>
        <end position="55"/>
    </location>
</feature>
<dbReference type="InterPro" id="IPR050301">
    <property type="entry name" value="NTE"/>
</dbReference>
<evidence type="ECO:0000259" key="5">
    <source>
        <dbReference type="PROSITE" id="PS51635"/>
    </source>
</evidence>
<accession>A0A448L3B5</accession>
<dbReference type="InterPro" id="IPR045943">
    <property type="entry name" value="DUF6363"/>
</dbReference>
<evidence type="ECO:0000313" key="7">
    <source>
        <dbReference type="Proteomes" id="UP000274578"/>
    </source>
</evidence>
<dbReference type="PANTHER" id="PTHR14226">
    <property type="entry name" value="NEUROPATHY TARGET ESTERASE/SWISS CHEESE D.MELANOGASTER"/>
    <property type="match status" value="1"/>
</dbReference>
<comment type="caution">
    <text evidence="4">Lacks conserved residue(s) required for the propagation of feature annotation.</text>
</comment>
<dbReference type="InterPro" id="IPR016035">
    <property type="entry name" value="Acyl_Trfase/lysoPLipase"/>
</dbReference>
<proteinExistence type="predicted"/>
<evidence type="ECO:0000256" key="2">
    <source>
        <dbReference type="ARBA" id="ARBA00022963"/>
    </source>
</evidence>
<feature type="active site" description="Proton acceptor" evidence="4">
    <location>
        <position position="176"/>
    </location>
</feature>
<keyword evidence="2 4" id="KW-0442">Lipid degradation</keyword>
<feature type="domain" description="PNPLA" evidence="5">
    <location>
        <begin position="20"/>
        <end position="189"/>
    </location>
</feature>
<dbReference type="Gene3D" id="3.40.1090.10">
    <property type="entry name" value="Cytosolic phospholipase A2 catalytic domain"/>
    <property type="match status" value="2"/>
</dbReference>
<keyword evidence="3 4" id="KW-0443">Lipid metabolism</keyword>
<sequence length="299" mass="33954">MTNETIEMNATADNNIKTGLVLEGGALRGLYTMGIVDVLIENGIHFDGLIGVSAGAAFGCNYLSRQPGRALRYNQRFSHDWRYCSLRSWLCTGDLFGAEFAYHHLPKELDPFDFQTFKASKTDFYMVCTDVETGQPVYRLAHQDMPVDALCEWIRASASMPLVSRVVEIEGRKLLDGGVSDSIPLRYFQQQGYQRNLVILTQPRDYVKQPTAFMPLMRLSLRHYPNMIAALANRHVMYNAQLRYVEAQEKLGHTLVLAPEEKLPISHTSHNPKQMQQVYAIGRKQGLEHLERIKAFVKG</sequence>
<evidence type="ECO:0000256" key="3">
    <source>
        <dbReference type="ARBA" id="ARBA00023098"/>
    </source>
</evidence>
<dbReference type="SUPFAM" id="SSF52151">
    <property type="entry name" value="FabD/lysophospholipase-like"/>
    <property type="match status" value="1"/>
</dbReference>
<dbReference type="RefSeq" id="WP_018919752.1">
    <property type="nucleotide sequence ID" value="NZ_LR134384.1"/>
</dbReference>
<dbReference type="GO" id="GO:0016042">
    <property type="term" value="P:lipid catabolic process"/>
    <property type="evidence" value="ECO:0007669"/>
    <property type="project" value="UniProtKB-UniRule"/>
</dbReference>
<dbReference type="InterPro" id="IPR037483">
    <property type="entry name" value="YjjU-like"/>
</dbReference>
<feature type="active site" description="Nucleophile" evidence="4">
    <location>
        <position position="53"/>
    </location>
</feature>
<gene>
    <name evidence="6" type="ORF">NCTC13071_00451</name>
</gene>
<dbReference type="PANTHER" id="PTHR14226:SF25">
    <property type="entry name" value="PHOSPHOESTERASE"/>
    <property type="match status" value="1"/>
</dbReference>
<evidence type="ECO:0000313" key="6">
    <source>
        <dbReference type="EMBL" id="VEH14474.1"/>
    </source>
</evidence>
<dbReference type="KEGG" id="poc:NCTC13071_00451"/>
<dbReference type="PROSITE" id="PS51635">
    <property type="entry name" value="PNPLA"/>
    <property type="match status" value="1"/>
</dbReference>
<dbReference type="Proteomes" id="UP000274578">
    <property type="component" value="Chromosome 1"/>
</dbReference>
<dbReference type="Pfam" id="PF19890">
    <property type="entry name" value="DUF6363"/>
    <property type="match status" value="1"/>
</dbReference>
<feature type="short sequence motif" description="DGA/G" evidence="4">
    <location>
        <begin position="176"/>
        <end position="178"/>
    </location>
</feature>
<name>A0A448L3B5_9BACT</name>